<keyword evidence="2" id="KW-1185">Reference proteome</keyword>
<protein>
    <submittedName>
        <fullName evidence="1">Uncharacterized protein</fullName>
    </submittedName>
</protein>
<reference evidence="1 2" key="1">
    <citation type="journal article" date="2018" name="Sci. Rep.">
        <title>Comparative genomics provides insights into the lifestyle and reveals functional heterogeneity of dark septate endophytic fungi.</title>
        <authorList>
            <person name="Knapp D.G."/>
            <person name="Nemeth J.B."/>
            <person name="Barry K."/>
            <person name="Hainaut M."/>
            <person name="Henrissat B."/>
            <person name="Johnson J."/>
            <person name="Kuo A."/>
            <person name="Lim J.H.P."/>
            <person name="Lipzen A."/>
            <person name="Nolan M."/>
            <person name="Ohm R.A."/>
            <person name="Tamas L."/>
            <person name="Grigoriev I.V."/>
            <person name="Spatafora J.W."/>
            <person name="Nagy L.G."/>
            <person name="Kovacs G.M."/>
        </authorList>
    </citation>
    <scope>NUCLEOTIDE SEQUENCE [LARGE SCALE GENOMIC DNA]</scope>
    <source>
        <strain evidence="1 2">DSE2036</strain>
    </source>
</reference>
<evidence type="ECO:0000313" key="2">
    <source>
        <dbReference type="Proteomes" id="UP000244855"/>
    </source>
</evidence>
<dbReference type="Proteomes" id="UP000244855">
    <property type="component" value="Unassembled WGS sequence"/>
</dbReference>
<name>A0A2V1DN81_9PLEO</name>
<evidence type="ECO:0000313" key="1">
    <source>
        <dbReference type="EMBL" id="PVH99311.1"/>
    </source>
</evidence>
<accession>A0A2V1DN81</accession>
<gene>
    <name evidence="1" type="ORF">DM02DRAFT_437016</name>
</gene>
<sequence length="51" mass="5694">MTWWSPRGRRTRAPVRTPLSVHIDLDPGKQRSCSAAGPHLLRAQSCIIGKK</sequence>
<proteinExistence type="predicted"/>
<organism evidence="1 2">
    <name type="scientific">Periconia macrospinosa</name>
    <dbReference type="NCBI Taxonomy" id="97972"/>
    <lineage>
        <taxon>Eukaryota</taxon>
        <taxon>Fungi</taxon>
        <taxon>Dikarya</taxon>
        <taxon>Ascomycota</taxon>
        <taxon>Pezizomycotina</taxon>
        <taxon>Dothideomycetes</taxon>
        <taxon>Pleosporomycetidae</taxon>
        <taxon>Pleosporales</taxon>
        <taxon>Massarineae</taxon>
        <taxon>Periconiaceae</taxon>
        <taxon>Periconia</taxon>
    </lineage>
</organism>
<dbReference type="AlphaFoldDB" id="A0A2V1DN81"/>
<dbReference type="EMBL" id="KZ805395">
    <property type="protein sequence ID" value="PVH99311.1"/>
    <property type="molecule type" value="Genomic_DNA"/>
</dbReference>